<evidence type="ECO:0000256" key="1">
    <source>
        <dbReference type="SAM" id="MobiDB-lite"/>
    </source>
</evidence>
<accession>A0ABN0WC99</accession>
<feature type="region of interest" description="Disordered" evidence="1">
    <location>
        <begin position="1"/>
        <end position="45"/>
    </location>
</feature>
<protein>
    <submittedName>
        <fullName evidence="2">Uncharacterized protein</fullName>
    </submittedName>
</protein>
<dbReference type="Proteomes" id="UP001500063">
    <property type="component" value="Unassembled WGS sequence"/>
</dbReference>
<feature type="compositionally biased region" description="Basic and acidic residues" evidence="1">
    <location>
        <begin position="27"/>
        <end position="45"/>
    </location>
</feature>
<reference evidence="2 3" key="1">
    <citation type="journal article" date="2019" name="Int. J. Syst. Evol. Microbiol.">
        <title>The Global Catalogue of Microorganisms (GCM) 10K type strain sequencing project: providing services to taxonomists for standard genome sequencing and annotation.</title>
        <authorList>
            <consortium name="The Broad Institute Genomics Platform"/>
            <consortium name="The Broad Institute Genome Sequencing Center for Infectious Disease"/>
            <person name="Wu L."/>
            <person name="Ma J."/>
        </authorList>
    </citation>
    <scope>NUCLEOTIDE SEQUENCE [LARGE SCALE GENOMIC DNA]</scope>
    <source>
        <strain evidence="2 3">JCM 4565</strain>
    </source>
</reference>
<sequence length="91" mass="10320">MSRPPGPPSDHRPGDDREAEEPAPIADVREEFARESARASRDRKAERAFLKNKIEIARSDRKLSESEKAEAVAALLRELDRLEEEDPDSRP</sequence>
<gene>
    <name evidence="2" type="ORF">GCM10010319_05290</name>
</gene>
<dbReference type="EMBL" id="BAAABW010000002">
    <property type="protein sequence ID" value="GAA0332281.1"/>
    <property type="molecule type" value="Genomic_DNA"/>
</dbReference>
<evidence type="ECO:0000313" key="2">
    <source>
        <dbReference type="EMBL" id="GAA0332281.1"/>
    </source>
</evidence>
<proteinExistence type="predicted"/>
<comment type="caution">
    <text evidence="2">The sequence shown here is derived from an EMBL/GenBank/DDBJ whole genome shotgun (WGS) entry which is preliminary data.</text>
</comment>
<name>A0ABN0WC99_9ACTN</name>
<organism evidence="2 3">
    <name type="scientific">Streptomyces blastmyceticus</name>
    <dbReference type="NCBI Taxonomy" id="68180"/>
    <lineage>
        <taxon>Bacteria</taxon>
        <taxon>Bacillati</taxon>
        <taxon>Actinomycetota</taxon>
        <taxon>Actinomycetes</taxon>
        <taxon>Kitasatosporales</taxon>
        <taxon>Streptomycetaceae</taxon>
        <taxon>Streptomyces</taxon>
    </lineage>
</organism>
<keyword evidence="3" id="KW-1185">Reference proteome</keyword>
<evidence type="ECO:0000313" key="3">
    <source>
        <dbReference type="Proteomes" id="UP001500063"/>
    </source>
</evidence>